<proteinExistence type="inferred from homology"/>
<dbReference type="PANTHER" id="PTHR15427:SF49">
    <property type="entry name" value="COLLAGEN ALPHA-1(VIII) CHAIN"/>
    <property type="match status" value="1"/>
</dbReference>
<keyword evidence="6" id="KW-0106">Calcium</keyword>
<feature type="compositionally biased region" description="Gly residues" evidence="14">
    <location>
        <begin position="155"/>
        <end position="165"/>
    </location>
</feature>
<dbReference type="InterPro" id="IPR008983">
    <property type="entry name" value="Tumour_necrosis_fac-like_dom"/>
</dbReference>
<feature type="region of interest" description="Disordered" evidence="14">
    <location>
        <begin position="1"/>
        <end position="194"/>
    </location>
</feature>
<feature type="non-terminal residue" evidence="16">
    <location>
        <position position="1"/>
    </location>
</feature>
<evidence type="ECO:0000256" key="12">
    <source>
        <dbReference type="ARBA" id="ARBA00063507"/>
    </source>
</evidence>
<evidence type="ECO:0000256" key="3">
    <source>
        <dbReference type="ARBA" id="ARBA00022530"/>
    </source>
</evidence>
<dbReference type="PRINTS" id="PR00007">
    <property type="entry name" value="COMPLEMNTC1Q"/>
</dbReference>
<feature type="compositionally biased region" description="Gly residues" evidence="14">
    <location>
        <begin position="79"/>
        <end position="89"/>
    </location>
</feature>
<keyword evidence="2" id="KW-0964">Secreted</keyword>
<dbReference type="GO" id="GO:0005581">
    <property type="term" value="C:collagen trimer"/>
    <property type="evidence" value="ECO:0007669"/>
    <property type="project" value="UniProtKB-KW"/>
</dbReference>
<evidence type="ECO:0000256" key="6">
    <source>
        <dbReference type="ARBA" id="ARBA00022837"/>
    </source>
</evidence>
<feature type="compositionally biased region" description="Gly residues" evidence="14">
    <location>
        <begin position="98"/>
        <end position="107"/>
    </location>
</feature>
<feature type="compositionally biased region" description="Gly residues" evidence="14">
    <location>
        <begin position="20"/>
        <end position="30"/>
    </location>
</feature>
<dbReference type="InterPro" id="IPR001073">
    <property type="entry name" value="C1q_dom"/>
</dbReference>
<organism evidence="16 17">
    <name type="scientific">Oncorhynchus mykiss</name>
    <name type="common">Rainbow trout</name>
    <name type="synonym">Salmo gairdneri</name>
    <dbReference type="NCBI Taxonomy" id="8022"/>
    <lineage>
        <taxon>Eukaryota</taxon>
        <taxon>Metazoa</taxon>
        <taxon>Chordata</taxon>
        <taxon>Craniata</taxon>
        <taxon>Vertebrata</taxon>
        <taxon>Euteleostomi</taxon>
        <taxon>Actinopterygii</taxon>
        <taxon>Neopterygii</taxon>
        <taxon>Teleostei</taxon>
        <taxon>Protacanthopterygii</taxon>
        <taxon>Salmoniformes</taxon>
        <taxon>Salmonidae</taxon>
        <taxon>Salmoninae</taxon>
        <taxon>Oncorhynchus</taxon>
    </lineage>
</organism>
<dbReference type="AlphaFoldDB" id="A0A060Z870"/>
<feature type="domain" description="C1q" evidence="15">
    <location>
        <begin position="260"/>
        <end position="393"/>
    </location>
</feature>
<evidence type="ECO:0000256" key="4">
    <source>
        <dbReference type="ARBA" id="ARBA00022723"/>
    </source>
</evidence>
<dbReference type="PANTHER" id="PTHR15427">
    <property type="entry name" value="EMILIN ELASTIN MICROFIBRIL INTERFACE-LOCATED PROTEIN ELASTIN MICROFIBRIL INTERFACER"/>
    <property type="match status" value="1"/>
</dbReference>
<accession>A0A060Z870</accession>
<evidence type="ECO:0000256" key="9">
    <source>
        <dbReference type="ARBA" id="ARBA00023180"/>
    </source>
</evidence>
<dbReference type="Pfam" id="PF00386">
    <property type="entry name" value="C1q"/>
    <property type="match status" value="1"/>
</dbReference>
<dbReference type="SMART" id="SM00110">
    <property type="entry name" value="C1Q"/>
    <property type="match status" value="1"/>
</dbReference>
<evidence type="ECO:0000256" key="5">
    <source>
        <dbReference type="ARBA" id="ARBA00022729"/>
    </source>
</evidence>
<comment type="similarity">
    <text evidence="11">Belongs to the OTOL1 family.</text>
</comment>
<reference evidence="16" key="1">
    <citation type="journal article" date="2014" name="Nat. Commun.">
        <title>The rainbow trout genome provides novel insights into evolution after whole-genome duplication in vertebrates.</title>
        <authorList>
            <person name="Berthelot C."/>
            <person name="Brunet F."/>
            <person name="Chalopin D."/>
            <person name="Juanchich A."/>
            <person name="Bernard M."/>
            <person name="Noel B."/>
            <person name="Bento P."/>
            <person name="Da Silva C."/>
            <person name="Labadie K."/>
            <person name="Alberti A."/>
            <person name="Aury J.M."/>
            <person name="Louis A."/>
            <person name="Dehais P."/>
            <person name="Bardou P."/>
            <person name="Montfort J."/>
            <person name="Klopp C."/>
            <person name="Cabau C."/>
            <person name="Gaspin C."/>
            <person name="Thorgaard G.H."/>
            <person name="Boussaha M."/>
            <person name="Quillet E."/>
            <person name="Guyomard R."/>
            <person name="Galiana D."/>
            <person name="Bobe J."/>
            <person name="Volff J.N."/>
            <person name="Genet C."/>
            <person name="Wincker P."/>
            <person name="Jaillon O."/>
            <person name="Roest Crollius H."/>
            <person name="Guiguen Y."/>
        </authorList>
    </citation>
    <scope>NUCLEOTIDE SEQUENCE [LARGE SCALE GENOMIC DNA]</scope>
</reference>
<evidence type="ECO:0000256" key="2">
    <source>
        <dbReference type="ARBA" id="ARBA00022525"/>
    </source>
</evidence>
<keyword evidence="9" id="KW-0325">Glycoprotein</keyword>
<keyword evidence="4" id="KW-0479">Metal-binding</keyword>
<feature type="compositionally biased region" description="Gly residues" evidence="14">
    <location>
        <begin position="1"/>
        <end position="11"/>
    </location>
</feature>
<reference evidence="16" key="2">
    <citation type="submission" date="2014-03" db="EMBL/GenBank/DDBJ databases">
        <authorList>
            <person name="Genoscope - CEA"/>
        </authorList>
    </citation>
    <scope>NUCLEOTIDE SEQUENCE</scope>
</reference>
<evidence type="ECO:0000256" key="10">
    <source>
        <dbReference type="ARBA" id="ARBA00059451"/>
    </source>
</evidence>
<evidence type="ECO:0000256" key="7">
    <source>
        <dbReference type="ARBA" id="ARBA00023119"/>
    </source>
</evidence>
<keyword evidence="7" id="KW-0176">Collagen</keyword>
<dbReference type="PROSITE" id="PS50871">
    <property type="entry name" value="C1Q"/>
    <property type="match status" value="1"/>
</dbReference>
<keyword evidence="3" id="KW-0272">Extracellular matrix</keyword>
<evidence type="ECO:0000259" key="15">
    <source>
        <dbReference type="PROSITE" id="PS50871"/>
    </source>
</evidence>
<evidence type="ECO:0000256" key="14">
    <source>
        <dbReference type="SAM" id="MobiDB-lite"/>
    </source>
</evidence>
<dbReference type="EMBL" id="FR954929">
    <property type="protein sequence ID" value="CDR00233.1"/>
    <property type="molecule type" value="Genomic_DNA"/>
</dbReference>
<name>A0A060Z870_ONCMY</name>
<sequence length="393" mass="39177">KPGLPGFGKPGFPGPKGDKGMGGMPGGPGPKGDKGHGGLPGMLGQPGSIGPAGPLGPMGPPGGLGQPGPKGEAGEGGHKGLPGGQGEPGPTGLTGQNGFPGEGGEPGPRGPTGPVGPQGEGGHKGLPGAPGIPGLPGPKGEGGLPGEKGPQGPKGIPGLGGAGGPIGPPGAPGSKGDSGTPGLPGVDGKGNPGVKKVLEDHREAQASQVHLVPQGLPDPLTWEQSSLRWVFPPGLDGVKTAGYGKKGKYGGNGGEVMGPNGLEMPAFTALVTTPFPPVGTAVVFDKILYNGRQNYNPQTGVFTCDMPGIYYFAYHISCKGANVWVALMRNDEPVMYTYDEYKKGFLDQASGSAVLPLQPGDTVYLQLPSDQAAGLYAGQYVHSSFSGYLLYPM</sequence>
<comment type="subunit">
    <text evidence="12">Homooligomer; disulfide-linked; probably forms homotrimers. Interacts with otomp.</text>
</comment>
<gene>
    <name evidence="16" type="ORF">GSONMT00042141001</name>
</gene>
<evidence type="ECO:0000256" key="13">
    <source>
        <dbReference type="ARBA" id="ARBA00073997"/>
    </source>
</evidence>
<dbReference type="Proteomes" id="UP000193380">
    <property type="component" value="Unassembled WGS sequence"/>
</dbReference>
<comment type="function">
    <text evidence="10">Collagen-like protein, which provides an organic scaffold for otoliths onto the sensory epithelium of the inner ear. Acts as a scaffold for biomineralization by sequestering calcium.</text>
</comment>
<evidence type="ECO:0000313" key="17">
    <source>
        <dbReference type="Proteomes" id="UP000193380"/>
    </source>
</evidence>
<evidence type="ECO:0000256" key="1">
    <source>
        <dbReference type="ARBA" id="ARBA00004498"/>
    </source>
</evidence>
<feature type="compositionally biased region" description="Gly residues" evidence="14">
    <location>
        <begin position="137"/>
        <end position="146"/>
    </location>
</feature>
<evidence type="ECO:0000313" key="16">
    <source>
        <dbReference type="EMBL" id="CDR00233.1"/>
    </source>
</evidence>
<dbReference type="InterPro" id="IPR050392">
    <property type="entry name" value="Collagen/C1q_domain"/>
</dbReference>
<evidence type="ECO:0000256" key="8">
    <source>
        <dbReference type="ARBA" id="ARBA00023157"/>
    </source>
</evidence>
<dbReference type="Gene3D" id="2.60.120.40">
    <property type="match status" value="1"/>
</dbReference>
<dbReference type="PaxDb" id="8022-A0A060Z870"/>
<dbReference type="FunFam" id="2.60.120.40:FF:000001">
    <property type="entry name" value="Complement C1q B chain"/>
    <property type="match status" value="1"/>
</dbReference>
<keyword evidence="5" id="KW-0732">Signal</keyword>
<protein>
    <recommendedName>
        <fullName evidence="13">Otolin-1</fullName>
    </recommendedName>
</protein>
<comment type="subcellular location">
    <subcellularLocation>
        <location evidence="1">Secreted</location>
        <location evidence="1">Extracellular space</location>
        <location evidence="1">Extracellular matrix</location>
    </subcellularLocation>
</comment>
<dbReference type="GO" id="GO:0046872">
    <property type="term" value="F:metal ion binding"/>
    <property type="evidence" value="ECO:0007669"/>
    <property type="project" value="UniProtKB-KW"/>
</dbReference>
<keyword evidence="8" id="KW-1015">Disulfide bond</keyword>
<dbReference type="STRING" id="8022.A0A060Z870"/>
<evidence type="ECO:0000256" key="11">
    <source>
        <dbReference type="ARBA" id="ARBA00061290"/>
    </source>
</evidence>
<dbReference type="SUPFAM" id="SSF49842">
    <property type="entry name" value="TNF-like"/>
    <property type="match status" value="1"/>
</dbReference>